<gene>
    <name evidence="2" type="ORF">M413DRAFT_449665</name>
</gene>
<proteinExistence type="predicted"/>
<dbReference type="InterPro" id="IPR012340">
    <property type="entry name" value="NA-bd_OB-fold"/>
</dbReference>
<dbReference type="HOGENOM" id="CLU_069053_0_0_1"/>
<accession>A0A0C3BFY7</accession>
<dbReference type="AlphaFoldDB" id="A0A0C3BFY7"/>
<keyword evidence="3" id="KW-1185">Reference proteome</keyword>
<reference evidence="2 3" key="1">
    <citation type="submission" date="2014-04" db="EMBL/GenBank/DDBJ databases">
        <authorList>
            <consortium name="DOE Joint Genome Institute"/>
            <person name="Kuo A."/>
            <person name="Gay G."/>
            <person name="Dore J."/>
            <person name="Kohler A."/>
            <person name="Nagy L.G."/>
            <person name="Floudas D."/>
            <person name="Copeland A."/>
            <person name="Barry K.W."/>
            <person name="Cichocki N."/>
            <person name="Veneault-Fourrey C."/>
            <person name="LaButti K."/>
            <person name="Lindquist E.A."/>
            <person name="Lipzen A."/>
            <person name="Lundell T."/>
            <person name="Morin E."/>
            <person name="Murat C."/>
            <person name="Sun H."/>
            <person name="Tunlid A."/>
            <person name="Henrissat B."/>
            <person name="Grigoriev I.V."/>
            <person name="Hibbett D.S."/>
            <person name="Martin F."/>
            <person name="Nordberg H.P."/>
            <person name="Cantor M.N."/>
            <person name="Hua S.X."/>
        </authorList>
    </citation>
    <scope>NUCLEOTIDE SEQUENCE [LARGE SCALE GENOMIC DNA]</scope>
    <source>
        <strain evidence="3">h7</strain>
    </source>
</reference>
<dbReference type="Gene3D" id="2.40.50.140">
    <property type="entry name" value="Nucleic acid-binding proteins"/>
    <property type="match status" value="1"/>
</dbReference>
<dbReference type="STRING" id="686832.A0A0C3BFY7"/>
<protein>
    <recommendedName>
        <fullName evidence="4">OB domain-containing protein</fullName>
    </recommendedName>
</protein>
<sequence length="346" mass="37909">MYRVFLGAPLLSELRNEPSSYSWRTISSTSTGSLKSQLTSKNPIQLQPTQSVSHFLPRSTLEAASYRISLIYKDVVFGDELDEESLESLCLDPEGSEPHISDGVKSVDNVQDTTNAPVQISLSQGVDVRNPSSHVSQNAEETKGREASVFRGREQTTMISWDPTTRFDDSEIKDDSRESSAMLSFLLDTSSKDDSQSQAPRGAETQAVESQFVESQSLGNYSDASSIGRFPSFHFNLHSLTSLSQLAGPFGKPFKGSRKVNVLLAVLEVEGPDVIRIKKGADAGKQVGIFKMILGDEEGNVCKLTAWREVAEEWGGIGESVAAKRGDIVHIESNPLLRLIIVFDFT</sequence>
<reference evidence="3" key="2">
    <citation type="submission" date="2015-01" db="EMBL/GenBank/DDBJ databases">
        <title>Evolutionary Origins and Diversification of the Mycorrhizal Mutualists.</title>
        <authorList>
            <consortium name="DOE Joint Genome Institute"/>
            <consortium name="Mycorrhizal Genomics Consortium"/>
            <person name="Kohler A."/>
            <person name="Kuo A."/>
            <person name="Nagy L.G."/>
            <person name="Floudas D."/>
            <person name="Copeland A."/>
            <person name="Barry K.W."/>
            <person name="Cichocki N."/>
            <person name="Veneault-Fourrey C."/>
            <person name="LaButti K."/>
            <person name="Lindquist E.A."/>
            <person name="Lipzen A."/>
            <person name="Lundell T."/>
            <person name="Morin E."/>
            <person name="Murat C."/>
            <person name="Riley R."/>
            <person name="Ohm R."/>
            <person name="Sun H."/>
            <person name="Tunlid A."/>
            <person name="Henrissat B."/>
            <person name="Grigoriev I.V."/>
            <person name="Hibbett D.S."/>
            <person name="Martin F."/>
        </authorList>
    </citation>
    <scope>NUCLEOTIDE SEQUENCE [LARGE SCALE GENOMIC DNA]</scope>
    <source>
        <strain evidence="3">h7</strain>
    </source>
</reference>
<organism evidence="2 3">
    <name type="scientific">Hebeloma cylindrosporum</name>
    <dbReference type="NCBI Taxonomy" id="76867"/>
    <lineage>
        <taxon>Eukaryota</taxon>
        <taxon>Fungi</taxon>
        <taxon>Dikarya</taxon>
        <taxon>Basidiomycota</taxon>
        <taxon>Agaricomycotina</taxon>
        <taxon>Agaricomycetes</taxon>
        <taxon>Agaricomycetidae</taxon>
        <taxon>Agaricales</taxon>
        <taxon>Agaricineae</taxon>
        <taxon>Hymenogastraceae</taxon>
        <taxon>Hebeloma</taxon>
    </lineage>
</organism>
<feature type="compositionally biased region" description="Polar residues" evidence="1">
    <location>
        <begin position="121"/>
        <end position="139"/>
    </location>
</feature>
<evidence type="ECO:0000313" key="3">
    <source>
        <dbReference type="Proteomes" id="UP000053424"/>
    </source>
</evidence>
<feature type="non-terminal residue" evidence="2">
    <location>
        <position position="346"/>
    </location>
</feature>
<name>A0A0C3BFY7_HEBCY</name>
<dbReference type="Proteomes" id="UP000053424">
    <property type="component" value="Unassembled WGS sequence"/>
</dbReference>
<evidence type="ECO:0000313" key="2">
    <source>
        <dbReference type="EMBL" id="KIM35620.1"/>
    </source>
</evidence>
<feature type="compositionally biased region" description="Basic and acidic residues" evidence="1">
    <location>
        <begin position="140"/>
        <end position="154"/>
    </location>
</feature>
<feature type="region of interest" description="Disordered" evidence="1">
    <location>
        <begin position="121"/>
        <end position="155"/>
    </location>
</feature>
<evidence type="ECO:0008006" key="4">
    <source>
        <dbReference type="Google" id="ProtNLM"/>
    </source>
</evidence>
<dbReference type="OrthoDB" id="2570580at2759"/>
<dbReference type="EMBL" id="KN831817">
    <property type="protein sequence ID" value="KIM35620.1"/>
    <property type="molecule type" value="Genomic_DNA"/>
</dbReference>
<evidence type="ECO:0000256" key="1">
    <source>
        <dbReference type="SAM" id="MobiDB-lite"/>
    </source>
</evidence>
<feature type="region of interest" description="Disordered" evidence="1">
    <location>
        <begin position="189"/>
        <end position="209"/>
    </location>
</feature>